<reference evidence="2 3" key="1">
    <citation type="journal article" date="2013" name="Genome Announc.">
        <title>Draft Genome Sequence of Rhodococcus ruber Strain BKS 20-38.</title>
        <authorList>
            <person name="Bala M."/>
            <person name="Kumar S."/>
            <person name="Raghava G.P."/>
            <person name="Mayilraj S."/>
        </authorList>
    </citation>
    <scope>NUCLEOTIDE SEQUENCE [LARGE SCALE GENOMIC DNA]</scope>
    <source>
        <strain evidence="2 3">BKS 20-38</strain>
    </source>
</reference>
<dbReference type="Proteomes" id="UP000011731">
    <property type="component" value="Unassembled WGS sequence"/>
</dbReference>
<dbReference type="InterPro" id="IPR029058">
    <property type="entry name" value="AB_hydrolase_fold"/>
</dbReference>
<gene>
    <name evidence="2" type="ORF">G352_25677</name>
</gene>
<dbReference type="SUPFAM" id="SSF53474">
    <property type="entry name" value="alpha/beta-Hydrolases"/>
    <property type="match status" value="1"/>
</dbReference>
<dbReference type="EMBL" id="AOEX01000102">
    <property type="protein sequence ID" value="EME51473.1"/>
    <property type="molecule type" value="Genomic_DNA"/>
</dbReference>
<accession>M2YRP8</accession>
<evidence type="ECO:0000313" key="3">
    <source>
        <dbReference type="Proteomes" id="UP000011731"/>
    </source>
</evidence>
<comment type="caution">
    <text evidence="2">The sequence shown here is derived from an EMBL/GenBank/DDBJ whole genome shotgun (WGS) entry which is preliminary data.</text>
</comment>
<organism evidence="2 3">
    <name type="scientific">Rhodococcus ruber BKS 20-38</name>
    <dbReference type="NCBI Taxonomy" id="1278076"/>
    <lineage>
        <taxon>Bacteria</taxon>
        <taxon>Bacillati</taxon>
        <taxon>Actinomycetota</taxon>
        <taxon>Actinomycetes</taxon>
        <taxon>Mycobacteriales</taxon>
        <taxon>Nocardiaceae</taxon>
        <taxon>Rhodococcus</taxon>
    </lineage>
</organism>
<protein>
    <submittedName>
        <fullName evidence="2">Hydrolase</fullName>
    </submittedName>
</protein>
<feature type="domain" description="AB hydrolase-1" evidence="1">
    <location>
        <begin position="38"/>
        <end position="284"/>
    </location>
</feature>
<evidence type="ECO:0000313" key="2">
    <source>
        <dbReference type="EMBL" id="EME51473.1"/>
    </source>
</evidence>
<dbReference type="PATRIC" id="fig|1278076.4.peg.5264"/>
<dbReference type="Pfam" id="PF00561">
    <property type="entry name" value="Abhydrolase_1"/>
    <property type="match status" value="1"/>
</dbReference>
<dbReference type="PANTHER" id="PTHR43433">
    <property type="entry name" value="HYDROLASE, ALPHA/BETA FOLD FAMILY PROTEIN"/>
    <property type="match status" value="1"/>
</dbReference>
<dbReference type="PANTHER" id="PTHR43433:SF10">
    <property type="entry name" value="AB HYDROLASE-1 DOMAIN-CONTAINING PROTEIN"/>
    <property type="match status" value="1"/>
</dbReference>
<keyword evidence="3" id="KW-1185">Reference proteome</keyword>
<dbReference type="GO" id="GO:0016787">
    <property type="term" value="F:hydrolase activity"/>
    <property type="evidence" value="ECO:0007669"/>
    <property type="project" value="UniProtKB-KW"/>
</dbReference>
<dbReference type="RefSeq" id="WP_003939193.1">
    <property type="nucleotide sequence ID" value="NZ_AOEX01000102.1"/>
</dbReference>
<dbReference type="Gene3D" id="3.40.50.1820">
    <property type="entry name" value="alpha/beta hydrolase"/>
    <property type="match status" value="1"/>
</dbReference>
<name>M2YRP8_9NOCA</name>
<dbReference type="InterPro" id="IPR050471">
    <property type="entry name" value="AB_hydrolase"/>
</dbReference>
<sequence>MLAIMIDVERPKLEGTVAVGGDRRIGFAEFGSAQGRAVFWLHGTPGARRQIPVEARRYAEREHVRLIGLDRPGIGSSSPHRYENVLAFADDLQIVADTLGVDRMAVVGLSGGGPYTLAAAHAMPERVMAAAVLGGVAPVVGPDAISSGLMRLGTMVAPLLAVAGVPIGMGVTSIIRVVRPFASPIIDLYGRLSPEADRQLLARPEFKAMFLDDLLNGSRKQMAAPFADVVVFTRDWGFRLEDVKVPVRWWHGDTDHIVPMEHGLHVVGRLPDAQFHHLPGESHLGGLGVSEDILSTVLRIWDDADR</sequence>
<dbReference type="InterPro" id="IPR000073">
    <property type="entry name" value="AB_hydrolase_1"/>
</dbReference>
<proteinExistence type="predicted"/>
<evidence type="ECO:0000259" key="1">
    <source>
        <dbReference type="Pfam" id="PF00561"/>
    </source>
</evidence>
<keyword evidence="2" id="KW-0378">Hydrolase</keyword>
<dbReference type="AlphaFoldDB" id="M2YRP8"/>